<evidence type="ECO:0008006" key="4">
    <source>
        <dbReference type="Google" id="ProtNLM"/>
    </source>
</evidence>
<evidence type="ECO:0000313" key="1">
    <source>
        <dbReference type="EMBL" id="ALL41102.1"/>
    </source>
</evidence>
<gene>
    <name evidence="2" type="ORF">PPACK8108_LOCUS20978</name>
</gene>
<reference evidence="1" key="1">
    <citation type="submission" date="2015-07" db="EMBL/GenBank/DDBJ databases">
        <title>Elucidating the P. pachyrhizi secretome and potential effectors.</title>
        <authorList>
            <person name="de Carvalho M.C.C.G."/>
            <person name="Nascimento L.C."/>
            <person name="Darben L.M."/>
            <person name="Polizel-Podanosqui A.M."/>
            <person name="Lopes-Caitar V.S."/>
            <person name="Rocha C.S."/>
            <person name="Qi M."/>
            <person name="Carazolle M."/>
            <person name="Kuwahara M.K."/>
            <person name="Pereira G.A.G."/>
            <person name="Abdelnoor R.V."/>
            <person name="Whitham S.A."/>
            <person name="Marcelino-Guimaraes F.C."/>
        </authorList>
    </citation>
    <scope>NUCLEOTIDE SEQUENCE</scope>
</reference>
<accession>A0A0S1MJP4</accession>
<dbReference type="EMBL" id="CALTRL010005785">
    <property type="protein sequence ID" value="CAH7686340.1"/>
    <property type="molecule type" value="Genomic_DNA"/>
</dbReference>
<sequence>MAVGRLTHYAFDLALISTILAGIKRNSGYSVKFTTLPEGFPQNIVSSYLALGENAFDYLSNYSIKSSSFKRVPANSSANKGKWVWGS</sequence>
<proteinExistence type="evidence at transcript level"/>
<dbReference type="Proteomes" id="UP001153365">
    <property type="component" value="Unassembled WGS sequence"/>
</dbReference>
<dbReference type="GO" id="GO:0005737">
    <property type="term" value="C:cytoplasm"/>
    <property type="evidence" value="ECO:0007669"/>
    <property type="project" value="TreeGrafter"/>
</dbReference>
<name>A0A0S1MJP4_PHAPC</name>
<dbReference type="PANTHER" id="PTHR28075">
    <property type="entry name" value="CHROMOSOME 16, WHOLE GENOME SHOTGUN SEQUENCE"/>
    <property type="match status" value="1"/>
</dbReference>
<dbReference type="AlphaFoldDB" id="A0A0S1MJP4"/>
<dbReference type="PANTHER" id="PTHR28075:SF3">
    <property type="entry name" value="DUF1748-DOMAIN-CONTAINING PROTEIN"/>
    <property type="match status" value="1"/>
</dbReference>
<evidence type="ECO:0000313" key="3">
    <source>
        <dbReference type="Proteomes" id="UP001153365"/>
    </source>
</evidence>
<keyword evidence="3" id="KW-1185">Reference proteome</keyword>
<dbReference type="EMBL" id="KT247012">
    <property type="protein sequence ID" value="ALL41102.1"/>
    <property type="molecule type" value="mRNA"/>
</dbReference>
<evidence type="ECO:0000313" key="2">
    <source>
        <dbReference type="EMBL" id="CAH7686340.1"/>
    </source>
</evidence>
<dbReference type="Pfam" id="PF08520">
    <property type="entry name" value="Mitofissin"/>
    <property type="match status" value="1"/>
</dbReference>
<organism evidence="1">
    <name type="scientific">Phakopsora pachyrhizi</name>
    <name type="common">Asian soybean rust disease fungus</name>
    <dbReference type="NCBI Taxonomy" id="170000"/>
    <lineage>
        <taxon>Eukaryota</taxon>
        <taxon>Fungi</taxon>
        <taxon>Dikarya</taxon>
        <taxon>Basidiomycota</taxon>
        <taxon>Pucciniomycotina</taxon>
        <taxon>Pucciniomycetes</taxon>
        <taxon>Pucciniales</taxon>
        <taxon>Phakopsoraceae</taxon>
        <taxon>Phakopsora</taxon>
    </lineage>
</organism>
<dbReference type="InterPro" id="IPR013726">
    <property type="entry name" value="Mitofissin"/>
</dbReference>
<dbReference type="OrthoDB" id="16824at2759"/>
<protein>
    <recommendedName>
        <fullName evidence="4">DUF1748-domain-containing protein</fullName>
    </recommendedName>
</protein>
<reference evidence="2" key="2">
    <citation type="submission" date="2022-06" db="EMBL/GenBank/DDBJ databases">
        <authorList>
            <consortium name="SYNGENTA / RWTH Aachen University"/>
        </authorList>
    </citation>
    <scope>NUCLEOTIDE SEQUENCE</scope>
</reference>